<dbReference type="AlphaFoldDB" id="A0A562E8E2"/>
<dbReference type="InterPro" id="IPR011965">
    <property type="entry name" value="PaaX_trns_reg"/>
</dbReference>
<evidence type="ECO:0000259" key="2">
    <source>
        <dbReference type="Pfam" id="PF08223"/>
    </source>
</evidence>
<dbReference type="Gene3D" id="1.10.10.10">
    <property type="entry name" value="Winged helix-like DNA-binding domain superfamily/Winged helix DNA-binding domain"/>
    <property type="match status" value="1"/>
</dbReference>
<protein>
    <submittedName>
        <fullName evidence="4">PaaX family transcriptional regulator</fullName>
    </submittedName>
</protein>
<dbReference type="Pfam" id="PF08223">
    <property type="entry name" value="PaaX_C"/>
    <property type="match status" value="1"/>
</dbReference>
<proteinExistence type="predicted"/>
<accession>A0A562E8E2</accession>
<evidence type="ECO:0000259" key="1">
    <source>
        <dbReference type="Pfam" id="PF07848"/>
    </source>
</evidence>
<name>A0A562E8E2_RHORH</name>
<dbReference type="GO" id="GO:0006351">
    <property type="term" value="P:DNA-templated transcription"/>
    <property type="evidence" value="ECO:0007669"/>
    <property type="project" value="InterPro"/>
</dbReference>
<dbReference type="Pfam" id="PF07848">
    <property type="entry name" value="PaaX"/>
    <property type="match status" value="1"/>
</dbReference>
<feature type="domain" description="Transcriptional repressor PaaX-like central Cas2-like" evidence="3">
    <location>
        <begin position="97"/>
        <end position="174"/>
    </location>
</feature>
<dbReference type="Proteomes" id="UP000317573">
    <property type="component" value="Unassembled WGS sequence"/>
</dbReference>
<feature type="domain" description="Transcriptional repressor PaaX-like N-terminal" evidence="1">
    <location>
        <begin position="13"/>
        <end position="75"/>
    </location>
</feature>
<dbReference type="InterPro" id="IPR048846">
    <property type="entry name" value="PaaX-like_central"/>
</dbReference>
<dbReference type="PANTHER" id="PTHR30319">
    <property type="entry name" value="PHENYLACETIC ACID REGULATOR-RELATED TRANSCRIPTIONAL REPRESSOR"/>
    <property type="match status" value="1"/>
</dbReference>
<dbReference type="PIRSF" id="PIRSF020623">
    <property type="entry name" value="PaaX"/>
    <property type="match status" value="1"/>
</dbReference>
<gene>
    <name evidence="4" type="ORF">L618_001600000280</name>
</gene>
<comment type="caution">
    <text evidence="4">The sequence shown here is derived from an EMBL/GenBank/DDBJ whole genome shotgun (WGS) entry which is preliminary data.</text>
</comment>
<dbReference type="InterPro" id="IPR036388">
    <property type="entry name" value="WH-like_DNA-bd_sf"/>
</dbReference>
<dbReference type="InterPro" id="IPR036390">
    <property type="entry name" value="WH_DNA-bd_sf"/>
</dbReference>
<reference evidence="4 5" key="1">
    <citation type="submission" date="2019-07" db="EMBL/GenBank/DDBJ databases">
        <title>Genome sequencing of lignin-degrading bacterial isolates.</title>
        <authorList>
            <person name="Gladden J."/>
        </authorList>
    </citation>
    <scope>NUCLEOTIDE SEQUENCE [LARGE SCALE GENOMIC DNA]</scope>
    <source>
        <strain evidence="4 5">J45</strain>
    </source>
</reference>
<dbReference type="EMBL" id="VLJT01000013">
    <property type="protein sequence ID" value="TWH17984.1"/>
    <property type="molecule type" value="Genomic_DNA"/>
</dbReference>
<dbReference type="InterPro" id="IPR012906">
    <property type="entry name" value="PaaX-like_N"/>
</dbReference>
<sequence>MSVGEFPGASIQSWVPFLLGTTLPTRPFVPGDGIIALLEYAGYTASSIRVALSRLCADGTLECRREGRKSKYRLAPQMIETIVSVDRRVEQFGREVSWNGRWTIVLASIPDSLRSTRRNMKSRLGYLGFGRMRETAWIAARDCESEVEDLIENLGLDGMVDVFVGEPAGLSDIDELLHRCWDLDALTAGYNDFVVRFAPLVPTNARDDLTAEESVLRWMRLTHDYRELVHRDPELPPEFLPDAARSLRHRVVETYATIHDDLFERAQAHARRMFELDSAP</sequence>
<organism evidence="4 5">
    <name type="scientific">Rhodococcus rhodochrous J45</name>
    <dbReference type="NCBI Taxonomy" id="935266"/>
    <lineage>
        <taxon>Bacteria</taxon>
        <taxon>Bacillati</taxon>
        <taxon>Actinomycetota</taxon>
        <taxon>Actinomycetes</taxon>
        <taxon>Mycobacteriales</taxon>
        <taxon>Nocardiaceae</taxon>
        <taxon>Rhodococcus</taxon>
    </lineage>
</organism>
<dbReference type="PANTHER" id="PTHR30319:SF1">
    <property type="entry name" value="TRANSCRIPTIONAL REPRESSOR PAAX"/>
    <property type="match status" value="1"/>
</dbReference>
<evidence type="ECO:0000313" key="5">
    <source>
        <dbReference type="Proteomes" id="UP000317573"/>
    </source>
</evidence>
<evidence type="ECO:0000259" key="3">
    <source>
        <dbReference type="Pfam" id="PF20803"/>
    </source>
</evidence>
<dbReference type="SUPFAM" id="SSF46785">
    <property type="entry name" value="Winged helix' DNA-binding domain"/>
    <property type="match status" value="1"/>
</dbReference>
<dbReference type="Pfam" id="PF20803">
    <property type="entry name" value="PaaX_M"/>
    <property type="match status" value="1"/>
</dbReference>
<dbReference type="Gene3D" id="3.30.70.2650">
    <property type="match status" value="1"/>
</dbReference>
<feature type="domain" description="Transcriptional repressor PaaX-like C-terminal" evidence="2">
    <location>
        <begin position="181"/>
        <end position="271"/>
    </location>
</feature>
<evidence type="ECO:0000313" key="4">
    <source>
        <dbReference type="EMBL" id="TWH17984.1"/>
    </source>
</evidence>
<dbReference type="InterPro" id="IPR013225">
    <property type="entry name" value="PaaX_C"/>
</dbReference>